<dbReference type="InterPro" id="IPR023286">
    <property type="entry name" value="ABATE_dom_sf"/>
</dbReference>
<dbReference type="Pfam" id="PF11706">
    <property type="entry name" value="zf-CGNR"/>
    <property type="match status" value="1"/>
</dbReference>
<dbReference type="InterPro" id="IPR021005">
    <property type="entry name" value="Znf_CGNR"/>
</dbReference>
<dbReference type="InterPro" id="IPR010852">
    <property type="entry name" value="ABATE"/>
</dbReference>
<dbReference type="EMBL" id="JBHSPA010000029">
    <property type="protein sequence ID" value="MFC5827399.1"/>
    <property type="molecule type" value="Genomic_DNA"/>
</dbReference>
<feature type="domain" description="Zinc finger CGNR" evidence="1">
    <location>
        <begin position="137"/>
        <end position="178"/>
    </location>
</feature>
<accession>A0ABW1CQV8</accession>
<dbReference type="Gene3D" id="1.10.3300.10">
    <property type="entry name" value="Jann2411-like domain"/>
    <property type="match status" value="1"/>
</dbReference>
<evidence type="ECO:0000259" key="1">
    <source>
        <dbReference type="Pfam" id="PF11706"/>
    </source>
</evidence>
<gene>
    <name evidence="2" type="ORF">ACFPZ3_26345</name>
</gene>
<evidence type="ECO:0000313" key="2">
    <source>
        <dbReference type="EMBL" id="MFC5827399.1"/>
    </source>
</evidence>
<dbReference type="Pfam" id="PF07336">
    <property type="entry name" value="ABATE"/>
    <property type="match status" value="1"/>
</dbReference>
<evidence type="ECO:0000313" key="3">
    <source>
        <dbReference type="Proteomes" id="UP001596058"/>
    </source>
</evidence>
<keyword evidence="3" id="KW-1185">Reference proteome</keyword>
<dbReference type="PANTHER" id="PTHR35525:SF3">
    <property type="entry name" value="BLL6575 PROTEIN"/>
    <property type="match status" value="1"/>
</dbReference>
<reference evidence="3" key="1">
    <citation type="journal article" date="2019" name="Int. J. Syst. Evol. Microbiol.">
        <title>The Global Catalogue of Microorganisms (GCM) 10K type strain sequencing project: providing services to taxonomists for standard genome sequencing and annotation.</title>
        <authorList>
            <consortium name="The Broad Institute Genomics Platform"/>
            <consortium name="The Broad Institute Genome Sequencing Center for Infectious Disease"/>
            <person name="Wu L."/>
            <person name="Ma J."/>
        </authorList>
    </citation>
    <scope>NUCLEOTIDE SEQUENCE [LARGE SCALE GENOMIC DNA]</scope>
    <source>
        <strain evidence="3">CCUG 53903</strain>
    </source>
</reference>
<comment type="caution">
    <text evidence="2">The sequence shown here is derived from an EMBL/GenBank/DDBJ whole genome shotgun (WGS) entry which is preliminary data.</text>
</comment>
<sequence>MDWALDGGRPSLDLVNTYRDRKTGGLEMLREPADLVAWLAATGHPGARADESALTEARALRDAISGCVDAALTGSAPAPGDLERLNRWAARRRPAALQLTPGLTLTQVPPPDVAEAELAEIAHDAVRLLGGDERGQLRVCASPACGVRFVDRSNAGKRQWCSMRKCGNREKVRLYRARLKDS</sequence>
<organism evidence="2 3">
    <name type="scientific">Nonomuraea insulae</name>
    <dbReference type="NCBI Taxonomy" id="1616787"/>
    <lineage>
        <taxon>Bacteria</taxon>
        <taxon>Bacillati</taxon>
        <taxon>Actinomycetota</taxon>
        <taxon>Actinomycetes</taxon>
        <taxon>Streptosporangiales</taxon>
        <taxon>Streptosporangiaceae</taxon>
        <taxon>Nonomuraea</taxon>
    </lineage>
</organism>
<proteinExistence type="predicted"/>
<dbReference type="RefSeq" id="WP_379516903.1">
    <property type="nucleotide sequence ID" value="NZ_JBHSPA010000029.1"/>
</dbReference>
<dbReference type="Proteomes" id="UP001596058">
    <property type="component" value="Unassembled WGS sequence"/>
</dbReference>
<dbReference type="PANTHER" id="PTHR35525">
    <property type="entry name" value="BLL6575 PROTEIN"/>
    <property type="match status" value="1"/>
</dbReference>
<dbReference type="SUPFAM" id="SSF160904">
    <property type="entry name" value="Jann2411-like"/>
    <property type="match status" value="1"/>
</dbReference>
<protein>
    <submittedName>
        <fullName evidence="2">CGNR zinc finger domain-containing protein</fullName>
    </submittedName>
</protein>
<name>A0ABW1CQV8_9ACTN</name>